<evidence type="ECO:0000313" key="2">
    <source>
        <dbReference type="Proteomes" id="UP000192936"/>
    </source>
</evidence>
<dbReference type="OrthoDB" id="9834144at2"/>
<sequence>MKTNSMISNKPAPSVAFVLPVTLTVDAMAKRRTDLPDYWTAELGLADGKVIRRHFRKSEEDGELEDVTDLVTDLLLDRARSMKTAERSRQAEQVGRVGVVTPERLRRDRGEIVEEGTMRAGQMRARAVSSLDTLNQRKLLTMRQHEAGDRLAQDIKVMSGAKESRDDAAPPIGSISPDAGRCWEDFAVSASRRFQAARDAVQQLPAFEGVIPWSVIEHVVIRDGAITELSASHARSVMRRYKAALRMGLDRIADTYGLGDNVLFGRVLHAGIPRELLYREDRDGPDQNGEARIIVRSVTLNGAPWVAVFDTWNELYDAARKHLRALGAPGA</sequence>
<organism evidence="1 2">
    <name type="scientific">Azospirillum oryzae</name>
    <dbReference type="NCBI Taxonomy" id="286727"/>
    <lineage>
        <taxon>Bacteria</taxon>
        <taxon>Pseudomonadati</taxon>
        <taxon>Pseudomonadota</taxon>
        <taxon>Alphaproteobacteria</taxon>
        <taxon>Rhodospirillales</taxon>
        <taxon>Azospirillaceae</taxon>
        <taxon>Azospirillum</taxon>
    </lineage>
</organism>
<accession>A0A1X7HQ87</accession>
<protein>
    <submittedName>
        <fullName evidence="1">Uncharacterized protein</fullName>
    </submittedName>
</protein>
<dbReference type="STRING" id="286727.SAMN02982917_0020"/>
<dbReference type="Proteomes" id="UP000192936">
    <property type="component" value="Unassembled WGS sequence"/>
</dbReference>
<dbReference type="EMBL" id="FXAK01000010">
    <property type="protein sequence ID" value="SMF90862.1"/>
    <property type="molecule type" value="Genomic_DNA"/>
</dbReference>
<dbReference type="AlphaFoldDB" id="A0A1X7HQ87"/>
<reference evidence="1 2" key="1">
    <citation type="submission" date="2017-04" db="EMBL/GenBank/DDBJ databases">
        <authorList>
            <person name="Afonso C.L."/>
            <person name="Miller P.J."/>
            <person name="Scott M.A."/>
            <person name="Spackman E."/>
            <person name="Goraichik I."/>
            <person name="Dimitrov K.M."/>
            <person name="Suarez D.L."/>
            <person name="Swayne D.E."/>
        </authorList>
    </citation>
    <scope>NUCLEOTIDE SEQUENCE [LARGE SCALE GENOMIC DNA]</scope>
    <source>
        <strain evidence="1 2">A2P</strain>
    </source>
</reference>
<gene>
    <name evidence="1" type="ORF">SAMN02982917_0020</name>
</gene>
<name>A0A1X7HQ87_9PROT</name>
<proteinExistence type="predicted"/>
<dbReference type="RefSeq" id="WP_143266964.1">
    <property type="nucleotide sequence ID" value="NZ_FXAK01000010.1"/>
</dbReference>
<evidence type="ECO:0000313" key="1">
    <source>
        <dbReference type="EMBL" id="SMF90862.1"/>
    </source>
</evidence>